<dbReference type="AlphaFoldDB" id="A0A2A3E5N0"/>
<dbReference type="InterPro" id="IPR005828">
    <property type="entry name" value="MFS_sugar_transport-like"/>
</dbReference>
<keyword evidence="4 5" id="KW-0472">Membrane</keyword>
<dbReference type="PANTHER" id="PTHR48021:SF39">
    <property type="entry name" value="MAJOR FACILITATOR SUPERFAMILY (MFS) PROFILE DOMAIN-CONTAINING PROTEIN"/>
    <property type="match status" value="1"/>
</dbReference>
<keyword evidence="7" id="KW-0762">Sugar transport</keyword>
<reference evidence="7 8" key="1">
    <citation type="submission" date="2014-07" db="EMBL/GenBank/DDBJ databases">
        <title>Genomic and transcriptomic analysis on Apis cerana provide comprehensive insights into honey bee biology.</title>
        <authorList>
            <person name="Diao Q."/>
            <person name="Sun L."/>
            <person name="Zheng H."/>
            <person name="Zheng H."/>
            <person name="Xu S."/>
            <person name="Wang S."/>
            <person name="Zeng Z."/>
            <person name="Hu F."/>
            <person name="Su S."/>
            <person name="Wu J."/>
        </authorList>
    </citation>
    <scope>NUCLEOTIDE SEQUENCE [LARGE SCALE GENOMIC DNA]</scope>
    <source>
        <tissue evidence="7">Pupae without intestine</tissue>
    </source>
</reference>
<comment type="subcellular location">
    <subcellularLocation>
        <location evidence="1">Membrane</location>
        <topology evidence="1">Multi-pass membrane protein</topology>
    </subcellularLocation>
</comment>
<feature type="transmembrane region" description="Helical" evidence="5">
    <location>
        <begin position="400"/>
        <end position="420"/>
    </location>
</feature>
<feature type="transmembrane region" description="Helical" evidence="5">
    <location>
        <begin position="338"/>
        <end position="359"/>
    </location>
</feature>
<name>A0A2A3E5N0_APICC</name>
<feature type="transmembrane region" description="Helical" evidence="5">
    <location>
        <begin position="215"/>
        <end position="236"/>
    </location>
</feature>
<keyword evidence="8" id="KW-1185">Reference proteome</keyword>
<organism evidence="7 8">
    <name type="scientific">Apis cerana cerana</name>
    <name type="common">Oriental honeybee</name>
    <dbReference type="NCBI Taxonomy" id="94128"/>
    <lineage>
        <taxon>Eukaryota</taxon>
        <taxon>Metazoa</taxon>
        <taxon>Ecdysozoa</taxon>
        <taxon>Arthropoda</taxon>
        <taxon>Hexapoda</taxon>
        <taxon>Insecta</taxon>
        <taxon>Pterygota</taxon>
        <taxon>Neoptera</taxon>
        <taxon>Endopterygota</taxon>
        <taxon>Hymenoptera</taxon>
        <taxon>Apocrita</taxon>
        <taxon>Aculeata</taxon>
        <taxon>Apoidea</taxon>
        <taxon>Anthophila</taxon>
        <taxon>Apidae</taxon>
        <taxon>Apis</taxon>
    </lineage>
</organism>
<dbReference type="Pfam" id="PF00083">
    <property type="entry name" value="Sugar_tr"/>
    <property type="match status" value="1"/>
</dbReference>
<feature type="transmembrane region" description="Helical" evidence="5">
    <location>
        <begin position="62"/>
        <end position="85"/>
    </location>
</feature>
<evidence type="ECO:0000313" key="7">
    <source>
        <dbReference type="EMBL" id="PBC27005.1"/>
    </source>
</evidence>
<dbReference type="InterPro" id="IPR020846">
    <property type="entry name" value="MFS_dom"/>
</dbReference>
<dbReference type="OrthoDB" id="6133115at2759"/>
<keyword evidence="3 5" id="KW-1133">Transmembrane helix</keyword>
<dbReference type="InterPro" id="IPR036259">
    <property type="entry name" value="MFS_trans_sf"/>
</dbReference>
<dbReference type="InterPro" id="IPR005829">
    <property type="entry name" value="Sugar_transporter_CS"/>
</dbReference>
<evidence type="ECO:0000259" key="6">
    <source>
        <dbReference type="PROSITE" id="PS50850"/>
    </source>
</evidence>
<dbReference type="GO" id="GO:0022857">
    <property type="term" value="F:transmembrane transporter activity"/>
    <property type="evidence" value="ECO:0007669"/>
    <property type="project" value="InterPro"/>
</dbReference>
<dbReference type="Gene3D" id="1.20.1250.20">
    <property type="entry name" value="MFS general substrate transporter like domains"/>
    <property type="match status" value="1"/>
</dbReference>
<feature type="transmembrane region" description="Helical" evidence="5">
    <location>
        <begin position="105"/>
        <end position="122"/>
    </location>
</feature>
<gene>
    <name evidence="7" type="ORF">APICC_01006</name>
</gene>
<evidence type="ECO:0000256" key="3">
    <source>
        <dbReference type="ARBA" id="ARBA00022989"/>
    </source>
</evidence>
<sequence>MFFPWIFPNFYCLLQHINTDIGKLFGRKLMTPSNDEKMSQADLNGTSENHPISKLRQAFPQFCAVSAKNLLMITFGSTLGFSTILIPELQKDNAEIPVSIEELTWISSLNLFLVPIGCFASGPVSQFIGRKRSMMLTTLPFVAAWVIYYYATTAGMLFVALAMTGLTGGLLEAPVMTYVAEVTQPHLRGMLSATSTMSIILGIFTQMLGGKLGNWRTVTLVNLIYPLICFLALCAVPESPYWLAAKGRQKEAEQALCWLRGWVSPAQVKSELQIICEDVNKPAASQEKIWKSYSKKTFYTPFLLVTSAFFIGNFGGTNTLQTYAVMIFMKLHTPIEKYTAAVFLGLAELIGTMICVFVIHFAGKRLLSFLSVGGTGLCFCLAAIYGYLDDSRIINSENLTWFPTTLLIGAAFLSHGGIRLLPWVLAGEVFPVNVRSSATGISGSIGYIFNSVSNKIFLYMVNGMSLPGTFFFYALINFVGGILLYFILPETEGRSLKEIEEHYAGIQSLKTKPKKEKLAFKEKWAAANPAVIYDDIESKL</sequence>
<evidence type="ECO:0000256" key="4">
    <source>
        <dbReference type="ARBA" id="ARBA00023136"/>
    </source>
</evidence>
<evidence type="ECO:0000313" key="8">
    <source>
        <dbReference type="Proteomes" id="UP000242457"/>
    </source>
</evidence>
<dbReference type="InterPro" id="IPR050549">
    <property type="entry name" value="MFS_Trehalose_Transporter"/>
</dbReference>
<protein>
    <submittedName>
        <fullName evidence="7">Sugar transporter ERD6</fullName>
    </submittedName>
</protein>
<evidence type="ECO:0000256" key="1">
    <source>
        <dbReference type="ARBA" id="ARBA00004141"/>
    </source>
</evidence>
<feature type="transmembrane region" description="Helical" evidence="5">
    <location>
        <begin position="191"/>
        <end position="209"/>
    </location>
</feature>
<dbReference type="PROSITE" id="PS50850">
    <property type="entry name" value="MFS"/>
    <property type="match status" value="1"/>
</dbReference>
<dbReference type="FunFam" id="1.20.1250.20:FF:000249">
    <property type="entry name" value="facilitated trehalose transporter Tret1"/>
    <property type="match status" value="1"/>
</dbReference>
<feature type="domain" description="Major facilitator superfamily (MFS) profile" evidence="6">
    <location>
        <begin position="62"/>
        <end position="492"/>
    </location>
</feature>
<keyword evidence="7" id="KW-0813">Transport</keyword>
<dbReference type="GO" id="GO:0016020">
    <property type="term" value="C:membrane"/>
    <property type="evidence" value="ECO:0007669"/>
    <property type="project" value="UniProtKB-SubCell"/>
</dbReference>
<dbReference type="SUPFAM" id="SSF103473">
    <property type="entry name" value="MFS general substrate transporter"/>
    <property type="match status" value="1"/>
</dbReference>
<evidence type="ECO:0000256" key="5">
    <source>
        <dbReference type="SAM" id="Phobius"/>
    </source>
</evidence>
<evidence type="ECO:0000256" key="2">
    <source>
        <dbReference type="ARBA" id="ARBA00022692"/>
    </source>
</evidence>
<dbReference type="Proteomes" id="UP000242457">
    <property type="component" value="Unassembled WGS sequence"/>
</dbReference>
<accession>A0A2A3E5N0</accession>
<dbReference type="PROSITE" id="PS00217">
    <property type="entry name" value="SUGAR_TRANSPORT_2"/>
    <property type="match status" value="1"/>
</dbReference>
<dbReference type="STRING" id="94128.A0A2A3E5N0"/>
<dbReference type="PANTHER" id="PTHR48021">
    <property type="match status" value="1"/>
</dbReference>
<feature type="transmembrane region" description="Helical" evidence="5">
    <location>
        <begin position="298"/>
        <end position="318"/>
    </location>
</feature>
<dbReference type="EMBL" id="KZ288361">
    <property type="protein sequence ID" value="PBC27005.1"/>
    <property type="molecule type" value="Genomic_DNA"/>
</dbReference>
<feature type="transmembrane region" description="Helical" evidence="5">
    <location>
        <begin position="366"/>
        <end position="388"/>
    </location>
</feature>
<keyword evidence="2 5" id="KW-0812">Transmembrane</keyword>
<feature type="transmembrane region" description="Helical" evidence="5">
    <location>
        <begin position="470"/>
        <end position="488"/>
    </location>
</feature>
<proteinExistence type="predicted"/>